<feature type="compositionally biased region" description="Gly residues" evidence="4">
    <location>
        <begin position="160"/>
        <end position="175"/>
    </location>
</feature>
<evidence type="ECO:0000313" key="5">
    <source>
        <dbReference type="EMBL" id="QGU08109.1"/>
    </source>
</evidence>
<evidence type="ECO:0000313" key="6">
    <source>
        <dbReference type="Proteomes" id="UP000424462"/>
    </source>
</evidence>
<accession>A0A6B8VYJ9</accession>
<dbReference type="NCBIfam" id="TIGR00621">
    <property type="entry name" value="ssb"/>
    <property type="match status" value="1"/>
</dbReference>
<dbReference type="AlphaFoldDB" id="A0A6B8VYJ9"/>
<protein>
    <recommendedName>
        <fullName evidence="3">Single-stranded DNA-binding protein</fullName>
    </recommendedName>
</protein>
<keyword evidence="6" id="KW-1185">Reference proteome</keyword>
<dbReference type="KEGG" id="cok:COCCU_10965"/>
<proteinExistence type="predicted"/>
<dbReference type="GO" id="GO:0006260">
    <property type="term" value="P:DNA replication"/>
    <property type="evidence" value="ECO:0007669"/>
    <property type="project" value="InterPro"/>
</dbReference>
<dbReference type="Proteomes" id="UP000424462">
    <property type="component" value="Chromosome"/>
</dbReference>
<organism evidence="5 6">
    <name type="scientific">Corynebacterium occultum</name>
    <dbReference type="NCBI Taxonomy" id="2675219"/>
    <lineage>
        <taxon>Bacteria</taxon>
        <taxon>Bacillati</taxon>
        <taxon>Actinomycetota</taxon>
        <taxon>Actinomycetes</taxon>
        <taxon>Mycobacteriales</taxon>
        <taxon>Corynebacteriaceae</taxon>
        <taxon>Corynebacterium</taxon>
    </lineage>
</organism>
<evidence type="ECO:0000256" key="2">
    <source>
        <dbReference type="PROSITE-ProRule" id="PRU00252"/>
    </source>
</evidence>
<sequence>MPQIPATIAGNLTGEVHLRQLANGSRVARFRLAANRSYRDAEDKWQSTDALFITVDCWNQLANNVKASLAQGMPVLAVGTLLTNEWIDGEGKKQQQILLKANHVGLDMNRFVVSSARNQEAGVTVEGVERPDPRFNPEPDEVVPSSEAQVAHSGGAETAGDGGGERGLVGAGVSGGAENHAGEGDREPPF</sequence>
<dbReference type="PROSITE" id="PS50935">
    <property type="entry name" value="SSB"/>
    <property type="match status" value="1"/>
</dbReference>
<evidence type="ECO:0000256" key="4">
    <source>
        <dbReference type="SAM" id="MobiDB-lite"/>
    </source>
</evidence>
<dbReference type="Gene3D" id="2.40.50.140">
    <property type="entry name" value="Nucleic acid-binding proteins"/>
    <property type="match status" value="1"/>
</dbReference>
<dbReference type="RefSeq" id="WP_156231529.1">
    <property type="nucleotide sequence ID" value="NZ_CP046455.1"/>
</dbReference>
<dbReference type="Pfam" id="PF00436">
    <property type="entry name" value="SSB"/>
    <property type="match status" value="1"/>
</dbReference>
<dbReference type="InterPro" id="IPR011344">
    <property type="entry name" value="ssDNA-bd"/>
</dbReference>
<reference evidence="5 6" key="1">
    <citation type="submission" date="2019-11" db="EMBL/GenBank/DDBJ databases">
        <title>Complete genome sequence of Corynebacterium kalinowskii 1959, a novel Corynebacterium species isolated from soil of a small paddock in Vilsendorf, Germany.</title>
        <authorList>
            <person name="Schaffert L."/>
            <person name="Ruwe M."/>
            <person name="Milse J."/>
            <person name="Hanuschka K."/>
            <person name="Ortseifen V."/>
            <person name="Droste J."/>
            <person name="Brandt D."/>
            <person name="Schlueter L."/>
            <person name="Kutter Y."/>
            <person name="Vinke S."/>
            <person name="Viehoefer P."/>
            <person name="Jacob L."/>
            <person name="Luebke N.-C."/>
            <person name="Schulte-Berndt E."/>
            <person name="Hain C."/>
            <person name="Linder M."/>
            <person name="Schmidt P."/>
            <person name="Wollenschlaeger L."/>
            <person name="Luttermann T."/>
            <person name="Thieme E."/>
            <person name="Hassa J."/>
            <person name="Haak M."/>
            <person name="Wittchen M."/>
            <person name="Mentz A."/>
            <person name="Persicke M."/>
            <person name="Busche T."/>
            <person name="Ruckert C."/>
        </authorList>
    </citation>
    <scope>NUCLEOTIDE SEQUENCE [LARGE SCALE GENOMIC DNA]</scope>
    <source>
        <strain evidence="5 6">2039</strain>
    </source>
</reference>
<dbReference type="InterPro" id="IPR012340">
    <property type="entry name" value="NA-bd_OB-fold"/>
</dbReference>
<dbReference type="EMBL" id="CP046455">
    <property type="protein sequence ID" value="QGU08109.1"/>
    <property type="molecule type" value="Genomic_DNA"/>
</dbReference>
<dbReference type="CDD" id="cd04496">
    <property type="entry name" value="SSB_OBF"/>
    <property type="match status" value="1"/>
</dbReference>
<feature type="region of interest" description="Disordered" evidence="4">
    <location>
        <begin position="122"/>
        <end position="190"/>
    </location>
</feature>
<evidence type="ECO:0000256" key="1">
    <source>
        <dbReference type="ARBA" id="ARBA00023125"/>
    </source>
</evidence>
<feature type="compositionally biased region" description="Basic and acidic residues" evidence="4">
    <location>
        <begin position="180"/>
        <end position="190"/>
    </location>
</feature>
<name>A0A6B8VYJ9_9CORY</name>
<dbReference type="GO" id="GO:0003697">
    <property type="term" value="F:single-stranded DNA binding"/>
    <property type="evidence" value="ECO:0007669"/>
    <property type="project" value="InterPro"/>
</dbReference>
<dbReference type="InterPro" id="IPR000424">
    <property type="entry name" value="Primosome_PriB/ssb"/>
</dbReference>
<evidence type="ECO:0000256" key="3">
    <source>
        <dbReference type="RuleBase" id="RU000524"/>
    </source>
</evidence>
<gene>
    <name evidence="5" type="primary">ssb</name>
    <name evidence="5" type="ORF">COCCU_10965</name>
</gene>
<feature type="compositionally biased region" description="Basic and acidic residues" evidence="4">
    <location>
        <begin position="127"/>
        <end position="137"/>
    </location>
</feature>
<keyword evidence="1 2" id="KW-0238">DNA-binding</keyword>
<dbReference type="SUPFAM" id="SSF50249">
    <property type="entry name" value="Nucleic acid-binding proteins"/>
    <property type="match status" value="1"/>
</dbReference>